<feature type="region of interest" description="Disordered" evidence="1">
    <location>
        <begin position="1"/>
        <end position="35"/>
    </location>
</feature>
<gene>
    <name evidence="2" type="ORF">BOKJ2_LOCUS9355</name>
</gene>
<dbReference type="AlphaFoldDB" id="A0A811L231"/>
<dbReference type="Proteomes" id="UP000783686">
    <property type="component" value="Unassembled WGS sequence"/>
</dbReference>
<proteinExistence type="predicted"/>
<keyword evidence="3" id="KW-1185">Reference proteome</keyword>
<dbReference type="EMBL" id="CAJFDH010000004">
    <property type="protein sequence ID" value="CAD5221259.1"/>
    <property type="molecule type" value="Genomic_DNA"/>
</dbReference>
<organism evidence="2 3">
    <name type="scientific">Bursaphelenchus okinawaensis</name>
    <dbReference type="NCBI Taxonomy" id="465554"/>
    <lineage>
        <taxon>Eukaryota</taxon>
        <taxon>Metazoa</taxon>
        <taxon>Ecdysozoa</taxon>
        <taxon>Nematoda</taxon>
        <taxon>Chromadorea</taxon>
        <taxon>Rhabditida</taxon>
        <taxon>Tylenchina</taxon>
        <taxon>Tylenchomorpha</taxon>
        <taxon>Aphelenchoidea</taxon>
        <taxon>Aphelenchoididae</taxon>
        <taxon>Bursaphelenchus</taxon>
    </lineage>
</organism>
<reference evidence="2" key="1">
    <citation type="submission" date="2020-09" db="EMBL/GenBank/DDBJ databases">
        <authorList>
            <person name="Kikuchi T."/>
        </authorList>
    </citation>
    <scope>NUCLEOTIDE SEQUENCE</scope>
    <source>
        <strain evidence="2">SH1</strain>
    </source>
</reference>
<evidence type="ECO:0000313" key="3">
    <source>
        <dbReference type="Proteomes" id="UP000614601"/>
    </source>
</evidence>
<dbReference type="Proteomes" id="UP000614601">
    <property type="component" value="Unassembled WGS sequence"/>
</dbReference>
<evidence type="ECO:0000313" key="2">
    <source>
        <dbReference type="EMBL" id="CAD5221259.1"/>
    </source>
</evidence>
<sequence>MSEIKTLENVKEAAKSAASPVVPVPQNAAPPPTKKGKLAQLWSMLKKSRSNSKVKYARRTRSKSKLSFRSLSNLIRNKREPNMLPYDFELWPKTDQQMYHETTQQFKLLKHERYQCSPLYEKASSFTMFMKRFRNPRTAEYRNELAQYYTTVQYLNANPIEHVDLDY</sequence>
<feature type="compositionally biased region" description="Basic and acidic residues" evidence="1">
    <location>
        <begin position="1"/>
        <end position="14"/>
    </location>
</feature>
<comment type="caution">
    <text evidence="2">The sequence shown here is derived from an EMBL/GenBank/DDBJ whole genome shotgun (WGS) entry which is preliminary data.</text>
</comment>
<dbReference type="EMBL" id="CAJFCW020000004">
    <property type="protein sequence ID" value="CAG9114821.1"/>
    <property type="molecule type" value="Genomic_DNA"/>
</dbReference>
<accession>A0A811L231</accession>
<feature type="compositionally biased region" description="Low complexity" evidence="1">
    <location>
        <begin position="15"/>
        <end position="27"/>
    </location>
</feature>
<evidence type="ECO:0000256" key="1">
    <source>
        <dbReference type="SAM" id="MobiDB-lite"/>
    </source>
</evidence>
<protein>
    <submittedName>
        <fullName evidence="2">Uncharacterized protein</fullName>
    </submittedName>
</protein>
<dbReference type="OrthoDB" id="10596788at2759"/>
<name>A0A811L231_9BILA</name>